<evidence type="ECO:0000256" key="1">
    <source>
        <dbReference type="SAM" id="MobiDB-lite"/>
    </source>
</evidence>
<dbReference type="AlphaFoldDB" id="A0AAN6PWN0"/>
<comment type="caution">
    <text evidence="3">The sequence shown here is derived from an EMBL/GenBank/DDBJ whole genome shotgun (WGS) entry which is preliminary data.</text>
</comment>
<feature type="domain" description="Protein kinase" evidence="2">
    <location>
        <begin position="10"/>
        <end position="478"/>
    </location>
</feature>
<dbReference type="GO" id="GO:0004672">
    <property type="term" value="F:protein kinase activity"/>
    <property type="evidence" value="ECO:0007669"/>
    <property type="project" value="InterPro"/>
</dbReference>
<dbReference type="Gene3D" id="1.10.510.10">
    <property type="entry name" value="Transferase(Phosphotransferase) domain 1"/>
    <property type="match status" value="1"/>
</dbReference>
<feature type="compositionally biased region" description="Basic residues" evidence="1">
    <location>
        <begin position="72"/>
        <end position="87"/>
    </location>
</feature>
<feature type="region of interest" description="Disordered" evidence="1">
    <location>
        <begin position="68"/>
        <end position="103"/>
    </location>
</feature>
<dbReference type="PROSITE" id="PS50011">
    <property type="entry name" value="PROTEIN_KINASE_DOM"/>
    <property type="match status" value="1"/>
</dbReference>
<accession>A0AAN6PWN0</accession>
<reference evidence="3" key="2">
    <citation type="submission" date="2023-05" db="EMBL/GenBank/DDBJ databases">
        <authorList>
            <consortium name="Lawrence Berkeley National Laboratory"/>
            <person name="Steindorff A."/>
            <person name="Hensen N."/>
            <person name="Bonometti L."/>
            <person name="Westerberg I."/>
            <person name="Brannstrom I.O."/>
            <person name="Guillou S."/>
            <person name="Cros-Aarteil S."/>
            <person name="Calhoun S."/>
            <person name="Haridas S."/>
            <person name="Kuo A."/>
            <person name="Mondo S."/>
            <person name="Pangilinan J."/>
            <person name="Riley R."/>
            <person name="Labutti K."/>
            <person name="Andreopoulos B."/>
            <person name="Lipzen A."/>
            <person name="Chen C."/>
            <person name="Yanf M."/>
            <person name="Daum C."/>
            <person name="Ng V."/>
            <person name="Clum A."/>
            <person name="Ohm R."/>
            <person name="Martin F."/>
            <person name="Silar P."/>
            <person name="Natvig D."/>
            <person name="Lalanne C."/>
            <person name="Gautier V."/>
            <person name="Ament-Velasquez S.L."/>
            <person name="Kruys A."/>
            <person name="Hutchinson M.I."/>
            <person name="Powell A.J."/>
            <person name="Barry K."/>
            <person name="Miller A.N."/>
            <person name="Grigoriev I.V."/>
            <person name="Debuchy R."/>
            <person name="Gladieux P."/>
            <person name="Thoren M.H."/>
            <person name="Johannesson H."/>
        </authorList>
    </citation>
    <scope>NUCLEOTIDE SEQUENCE</scope>
    <source>
        <strain evidence="3">CBS 757.83</strain>
    </source>
</reference>
<dbReference type="InterPro" id="IPR000719">
    <property type="entry name" value="Prot_kinase_dom"/>
</dbReference>
<organism evidence="3 4">
    <name type="scientific">Parathielavia hyrcaniae</name>
    <dbReference type="NCBI Taxonomy" id="113614"/>
    <lineage>
        <taxon>Eukaryota</taxon>
        <taxon>Fungi</taxon>
        <taxon>Dikarya</taxon>
        <taxon>Ascomycota</taxon>
        <taxon>Pezizomycotina</taxon>
        <taxon>Sordariomycetes</taxon>
        <taxon>Sordariomycetidae</taxon>
        <taxon>Sordariales</taxon>
        <taxon>Chaetomiaceae</taxon>
        <taxon>Parathielavia</taxon>
    </lineage>
</organism>
<feature type="region of interest" description="Disordered" evidence="1">
    <location>
        <begin position="337"/>
        <end position="365"/>
    </location>
</feature>
<dbReference type="SUPFAM" id="SSF56112">
    <property type="entry name" value="Protein kinase-like (PK-like)"/>
    <property type="match status" value="1"/>
</dbReference>
<feature type="compositionally biased region" description="Low complexity" evidence="1">
    <location>
        <begin position="306"/>
        <end position="316"/>
    </location>
</feature>
<dbReference type="GO" id="GO:0005524">
    <property type="term" value="F:ATP binding"/>
    <property type="evidence" value="ECO:0007669"/>
    <property type="project" value="InterPro"/>
</dbReference>
<keyword evidence="4" id="KW-1185">Reference proteome</keyword>
<protein>
    <recommendedName>
        <fullName evidence="2">Protein kinase domain-containing protein</fullName>
    </recommendedName>
</protein>
<sequence>MARTRLFLATVFHNGTGAGNFKPIVQSSQRAQPQISGCIFDSRSIVCQNVCSLNSSFALAYAELPCTSSRPRTSRRCRDRRSRRARGLRPGEGSDHDEPDQQEPNGMMLLEYFQRGTLHKALCCIAMAHPLKDHLQAYAGQNPPYMEQIPNGVDEDRFVHFDIDPQNIFVGDDDHLPGFDHPVVPGLKLGDFGLGRSIRDLELQHPDYMLMFRRLAKYYFFTPEQFSAEWDYIPQGLGPRDMIPPTRMGLVSIIVMACLITKCHQPNPPFPERIKILDRSSFEFPSSSSSSDDDDDDDDDGGNPPGGQNNNQAGGRLHLRGGGLFSALLNRIRTQPPQDSAIDLGSPPNPDSEDGHTVYQGSLPRPITPAATFPPAPIIPPAPGAPAPTTTTTITTTTTGKKKQPEPDEIDYDPSGIKLPAGEIRVWSYGGYLVQQPCPDDWRHVSRQLCLLVAQCLCDSPKYRPRLEWLEREIEGRLSLIRMRMGGRRIRIRM</sequence>
<feature type="region of interest" description="Disordered" evidence="1">
    <location>
        <begin position="282"/>
        <end position="319"/>
    </location>
</feature>
<dbReference type="Proteomes" id="UP001305647">
    <property type="component" value="Unassembled WGS sequence"/>
</dbReference>
<gene>
    <name evidence="3" type="ORF">N658DRAFT_544222</name>
</gene>
<dbReference type="InterPro" id="IPR011009">
    <property type="entry name" value="Kinase-like_dom_sf"/>
</dbReference>
<feature type="region of interest" description="Disordered" evidence="1">
    <location>
        <begin position="379"/>
        <end position="415"/>
    </location>
</feature>
<dbReference type="EMBL" id="MU863659">
    <property type="protein sequence ID" value="KAK4098421.1"/>
    <property type="molecule type" value="Genomic_DNA"/>
</dbReference>
<evidence type="ECO:0000313" key="4">
    <source>
        <dbReference type="Proteomes" id="UP001305647"/>
    </source>
</evidence>
<evidence type="ECO:0000313" key="3">
    <source>
        <dbReference type="EMBL" id="KAK4098421.1"/>
    </source>
</evidence>
<feature type="compositionally biased region" description="Low complexity" evidence="1">
    <location>
        <begin position="387"/>
        <end position="399"/>
    </location>
</feature>
<reference evidence="3" key="1">
    <citation type="journal article" date="2023" name="Mol. Phylogenet. Evol.">
        <title>Genome-scale phylogeny and comparative genomics of the fungal order Sordariales.</title>
        <authorList>
            <person name="Hensen N."/>
            <person name="Bonometti L."/>
            <person name="Westerberg I."/>
            <person name="Brannstrom I.O."/>
            <person name="Guillou S."/>
            <person name="Cros-Aarteil S."/>
            <person name="Calhoun S."/>
            <person name="Haridas S."/>
            <person name="Kuo A."/>
            <person name="Mondo S."/>
            <person name="Pangilinan J."/>
            <person name="Riley R."/>
            <person name="LaButti K."/>
            <person name="Andreopoulos B."/>
            <person name="Lipzen A."/>
            <person name="Chen C."/>
            <person name="Yan M."/>
            <person name="Daum C."/>
            <person name="Ng V."/>
            <person name="Clum A."/>
            <person name="Steindorff A."/>
            <person name="Ohm R.A."/>
            <person name="Martin F."/>
            <person name="Silar P."/>
            <person name="Natvig D.O."/>
            <person name="Lalanne C."/>
            <person name="Gautier V."/>
            <person name="Ament-Velasquez S.L."/>
            <person name="Kruys A."/>
            <person name="Hutchinson M.I."/>
            <person name="Powell A.J."/>
            <person name="Barry K."/>
            <person name="Miller A.N."/>
            <person name="Grigoriev I.V."/>
            <person name="Debuchy R."/>
            <person name="Gladieux P."/>
            <person name="Hiltunen Thoren M."/>
            <person name="Johannesson H."/>
        </authorList>
    </citation>
    <scope>NUCLEOTIDE SEQUENCE</scope>
    <source>
        <strain evidence="3">CBS 757.83</strain>
    </source>
</reference>
<proteinExistence type="predicted"/>
<evidence type="ECO:0000259" key="2">
    <source>
        <dbReference type="PROSITE" id="PS50011"/>
    </source>
</evidence>
<name>A0AAN6PWN0_9PEZI</name>
<feature type="compositionally biased region" description="Acidic residues" evidence="1">
    <location>
        <begin position="291"/>
        <end position="301"/>
    </location>
</feature>